<dbReference type="InParanoid" id="B9RRM6"/>
<evidence type="ECO:0000313" key="3">
    <source>
        <dbReference type="Proteomes" id="UP000008311"/>
    </source>
</evidence>
<keyword evidence="3" id="KW-1185">Reference proteome</keyword>
<dbReference type="EMBL" id="EQ973805">
    <property type="protein sequence ID" value="EEF46012.1"/>
    <property type="molecule type" value="Genomic_DNA"/>
</dbReference>
<dbReference type="Proteomes" id="UP000008311">
    <property type="component" value="Unassembled WGS sequence"/>
</dbReference>
<proteinExistence type="predicted"/>
<evidence type="ECO:0000256" key="1">
    <source>
        <dbReference type="SAM" id="MobiDB-lite"/>
    </source>
</evidence>
<sequence length="66" mass="7196">MAAFPPQPDGFPASCSLHTCRRALQVKKEESLVFDAEMGEGGVREVGQRGEEGDGECEREESVRAQ</sequence>
<reference evidence="3" key="1">
    <citation type="journal article" date="2010" name="Nat. Biotechnol.">
        <title>Draft genome sequence of the oilseed species Ricinus communis.</title>
        <authorList>
            <person name="Chan A.P."/>
            <person name="Crabtree J."/>
            <person name="Zhao Q."/>
            <person name="Lorenzi H."/>
            <person name="Orvis J."/>
            <person name="Puiu D."/>
            <person name="Melake-Berhan A."/>
            <person name="Jones K.M."/>
            <person name="Redman J."/>
            <person name="Chen G."/>
            <person name="Cahoon E.B."/>
            <person name="Gedil M."/>
            <person name="Stanke M."/>
            <person name="Haas B.J."/>
            <person name="Wortman J.R."/>
            <person name="Fraser-Liggett C.M."/>
            <person name="Ravel J."/>
            <person name="Rabinowicz P.D."/>
        </authorList>
    </citation>
    <scope>NUCLEOTIDE SEQUENCE [LARGE SCALE GENOMIC DNA]</scope>
    <source>
        <strain evidence="3">cv. Hale</strain>
    </source>
</reference>
<protein>
    <submittedName>
        <fullName evidence="2">Uncharacterized protein</fullName>
    </submittedName>
</protein>
<gene>
    <name evidence="2" type="ORF">RCOM_1647790</name>
</gene>
<feature type="region of interest" description="Disordered" evidence="1">
    <location>
        <begin position="38"/>
        <end position="66"/>
    </location>
</feature>
<organism evidence="2 3">
    <name type="scientific">Ricinus communis</name>
    <name type="common">Castor bean</name>
    <dbReference type="NCBI Taxonomy" id="3988"/>
    <lineage>
        <taxon>Eukaryota</taxon>
        <taxon>Viridiplantae</taxon>
        <taxon>Streptophyta</taxon>
        <taxon>Embryophyta</taxon>
        <taxon>Tracheophyta</taxon>
        <taxon>Spermatophyta</taxon>
        <taxon>Magnoliopsida</taxon>
        <taxon>eudicotyledons</taxon>
        <taxon>Gunneridae</taxon>
        <taxon>Pentapetalae</taxon>
        <taxon>rosids</taxon>
        <taxon>fabids</taxon>
        <taxon>Malpighiales</taxon>
        <taxon>Euphorbiaceae</taxon>
        <taxon>Acalyphoideae</taxon>
        <taxon>Acalypheae</taxon>
        <taxon>Ricinus</taxon>
    </lineage>
</organism>
<evidence type="ECO:0000313" key="2">
    <source>
        <dbReference type="EMBL" id="EEF46012.1"/>
    </source>
</evidence>
<feature type="compositionally biased region" description="Basic and acidic residues" evidence="1">
    <location>
        <begin position="42"/>
        <end position="52"/>
    </location>
</feature>
<dbReference type="AlphaFoldDB" id="B9RRM6"/>
<name>B9RRM6_RICCO</name>
<accession>B9RRM6</accession>